<evidence type="ECO:0000256" key="2">
    <source>
        <dbReference type="ARBA" id="ARBA00022737"/>
    </source>
</evidence>
<keyword evidence="2" id="KW-0677">Repeat</keyword>
<dbReference type="AlphaFoldDB" id="A0A261Y4I7"/>
<keyword evidence="1" id="KW-0880">Kelch repeat</keyword>
<evidence type="ECO:0000256" key="3">
    <source>
        <dbReference type="SAM" id="MobiDB-lite"/>
    </source>
</evidence>
<dbReference type="EMBL" id="MVBO01000014">
    <property type="protein sequence ID" value="OZJ05515.1"/>
    <property type="molecule type" value="Genomic_DNA"/>
</dbReference>
<evidence type="ECO:0000313" key="6">
    <source>
        <dbReference type="Proteomes" id="UP000242875"/>
    </source>
</evidence>
<keyword evidence="6" id="KW-1185">Reference proteome</keyword>
<dbReference type="PROSITE" id="PS50896">
    <property type="entry name" value="LISH"/>
    <property type="match status" value="1"/>
</dbReference>
<feature type="compositionally biased region" description="Polar residues" evidence="3">
    <location>
        <begin position="17"/>
        <end position="35"/>
    </location>
</feature>
<dbReference type="PANTHER" id="PTHR15526">
    <property type="entry name" value="MUSKELIN"/>
    <property type="match status" value="1"/>
</dbReference>
<reference evidence="5 6" key="1">
    <citation type="journal article" date="2017" name="Mycologia">
        <title>Bifiguratus adelaidae, gen. et sp. nov., a new member of Mucoromycotina in endophytic and soil-dwelling habitats.</title>
        <authorList>
            <person name="Torres-Cruz T.J."/>
            <person name="Billingsley Tobias T.L."/>
            <person name="Almatruk M."/>
            <person name="Hesse C."/>
            <person name="Kuske C.R."/>
            <person name="Desiro A."/>
            <person name="Benucci G.M."/>
            <person name="Bonito G."/>
            <person name="Stajich J.E."/>
            <person name="Dunlap C."/>
            <person name="Arnold A.E."/>
            <person name="Porras-Alfaro A."/>
        </authorList>
    </citation>
    <scope>NUCLEOTIDE SEQUENCE [LARGE SCALE GENOMIC DNA]</scope>
    <source>
        <strain evidence="5 6">AZ0501</strain>
    </source>
</reference>
<evidence type="ECO:0000259" key="4">
    <source>
        <dbReference type="Pfam" id="PF06588"/>
    </source>
</evidence>
<evidence type="ECO:0000313" key="5">
    <source>
        <dbReference type="EMBL" id="OZJ05515.1"/>
    </source>
</evidence>
<dbReference type="Pfam" id="PF24681">
    <property type="entry name" value="Kelch_KLHDC2_KLHL20_DRC7"/>
    <property type="match status" value="1"/>
</dbReference>
<feature type="compositionally biased region" description="Polar residues" evidence="3">
    <location>
        <begin position="67"/>
        <end position="84"/>
    </location>
</feature>
<sequence>MPLDGDTTLDDGAKSEYSGSQTERYGRLNTTSATSAEPGEASSGIRAAIAHDSVTNQHLGTQGGDIPSTSQNYPDRPSESSGSSVIRWSFLPELEEIRHQHFSQASAPGDETPEEVVQSAINIAEAWRTGDAADTMVDPTLDMSVSNGNGDAPGFDGGVESPARARSHMNIPNLLNAGNASSFTSNVALAPKPFSMPQKRPHLHHSMYTSSIDAHTISKPPEGKIAYTIHSYSSHSADYHPRNIMVDQPNDQSSRWSSGTNNQMQFVMLKLEKVSVVHSITFGKYHKVHVCNMKEFKIFGGMTPDNLVELQHNGLRNDHEPEKFYLKHNNRNVTLPLQYIKIVPLMAWGANFNFSIWYVELNGITDPTYVDEISKKYNEFRETESIRLCLKHLRQRNYMEAFYALQDRTGITIESPLLTELHDALVVQGDFAKAESVIQRCEREGGFDHYIGRCPYEPEWTRIWATNNDGDSPCMRGGHQMCMDVEEGKVYLLGGWNGERDLSDMWYFDREEGKWELLSGDTASQGGPSPRSCHKICYDPVQRQVYVFGRYIDPAFRAETTLNPDFYRYDVDTQRWYRISSDTSKEGGPDLIFDHQMCIDSEKQVLYIFGGRAVHPDPHWHMYSGMYAYDIAKKQWRQISVNITPRIGHSMLFDPLARTLYIFAGQRDKSYYSDFYAYNIDTNSLTEISRDYSKEGGPDAGFTQRATIDCERREFYVLSGMTKDGKVKELIKNSFWVYHLPSATWSRVYQNPQQNGDYWQAVSDGEPCPRFAHQLVYDPKSKRQYLFGGNPGDALPNSKRLDDFWQLKLKRPSSADILRQCLFLIRSRQFTEMCQEGADQSVALHFLQSSLLSVVNHQNQAESAAFRRLAMRLVNQGELNEDDKAPSFQSRTQLFEKLLDFFPDDMREPRSNLIDIVQPM</sequence>
<dbReference type="InterPro" id="IPR010565">
    <property type="entry name" value="Muskelin_N"/>
</dbReference>
<name>A0A261Y4I7_9FUNG</name>
<dbReference type="InterPro" id="IPR015915">
    <property type="entry name" value="Kelch-typ_b-propeller"/>
</dbReference>
<evidence type="ECO:0000256" key="1">
    <source>
        <dbReference type="ARBA" id="ARBA00022441"/>
    </source>
</evidence>
<dbReference type="SUPFAM" id="SSF117281">
    <property type="entry name" value="Kelch motif"/>
    <property type="match status" value="1"/>
</dbReference>
<dbReference type="InterPro" id="IPR052456">
    <property type="entry name" value="CTLH_complex_component"/>
</dbReference>
<organism evidence="5 6">
    <name type="scientific">Bifiguratus adelaidae</name>
    <dbReference type="NCBI Taxonomy" id="1938954"/>
    <lineage>
        <taxon>Eukaryota</taxon>
        <taxon>Fungi</taxon>
        <taxon>Fungi incertae sedis</taxon>
        <taxon>Mucoromycota</taxon>
        <taxon>Mucoromycotina</taxon>
        <taxon>Endogonomycetes</taxon>
        <taxon>Endogonales</taxon>
        <taxon>Endogonales incertae sedis</taxon>
        <taxon>Bifiguratus</taxon>
    </lineage>
</organism>
<dbReference type="SUPFAM" id="SSF49785">
    <property type="entry name" value="Galactose-binding domain-like"/>
    <property type="match status" value="1"/>
</dbReference>
<proteinExistence type="predicted"/>
<dbReference type="OrthoDB" id="10052615at2759"/>
<dbReference type="Pfam" id="PF06588">
    <property type="entry name" value="Muskelin_N"/>
    <property type="match status" value="1"/>
</dbReference>
<dbReference type="Proteomes" id="UP000242875">
    <property type="component" value="Unassembled WGS sequence"/>
</dbReference>
<accession>A0A261Y4I7</accession>
<feature type="domain" description="Muskelin N-terminal" evidence="4">
    <location>
        <begin position="224"/>
        <end position="415"/>
    </location>
</feature>
<dbReference type="InterPro" id="IPR008979">
    <property type="entry name" value="Galactose-bd-like_sf"/>
</dbReference>
<feature type="region of interest" description="Disordered" evidence="3">
    <location>
        <begin position="1"/>
        <end position="84"/>
    </location>
</feature>
<dbReference type="Gene3D" id="2.60.120.260">
    <property type="entry name" value="Galactose-binding domain-like"/>
    <property type="match status" value="1"/>
</dbReference>
<dbReference type="GO" id="GO:0005737">
    <property type="term" value="C:cytoplasm"/>
    <property type="evidence" value="ECO:0007669"/>
    <property type="project" value="TreeGrafter"/>
</dbReference>
<dbReference type="PANTHER" id="PTHR15526:SF5">
    <property type="entry name" value="MUSKELIN"/>
    <property type="match status" value="1"/>
</dbReference>
<dbReference type="InterPro" id="IPR006594">
    <property type="entry name" value="LisH"/>
</dbReference>
<protein>
    <recommendedName>
        <fullName evidence="4">Muskelin N-terminal domain-containing protein</fullName>
    </recommendedName>
</protein>
<comment type="caution">
    <text evidence="5">The sequence shown here is derived from an EMBL/GenBank/DDBJ whole genome shotgun (WGS) entry which is preliminary data.</text>
</comment>
<gene>
    <name evidence="5" type="ORF">BZG36_01880</name>
</gene>
<dbReference type="Gene3D" id="2.120.10.80">
    <property type="entry name" value="Kelch-type beta propeller"/>
    <property type="match status" value="2"/>
</dbReference>